<dbReference type="PROSITE" id="PS50089">
    <property type="entry name" value="ZF_RING_2"/>
    <property type="match status" value="1"/>
</dbReference>
<dbReference type="EC" id="2.3.2.27" evidence="2"/>
<dbReference type="GO" id="GO:0061630">
    <property type="term" value="F:ubiquitin protein ligase activity"/>
    <property type="evidence" value="ECO:0007669"/>
    <property type="project" value="UniProtKB-EC"/>
</dbReference>
<dbReference type="PANTHER" id="PTHR46077:SF1">
    <property type="entry name" value="TOP1 BINDING ARGININE_SERINE RICH PROTEIN, E3 UBIQUITIN LIGASE"/>
    <property type="match status" value="1"/>
</dbReference>
<evidence type="ECO:0000313" key="9">
    <source>
        <dbReference type="EMBL" id="EGS17858.1"/>
    </source>
</evidence>
<keyword evidence="6" id="KW-0862">Zinc</keyword>
<dbReference type="KEGG" id="cthr:CTHT_0072150"/>
<dbReference type="GO" id="GO:0006513">
    <property type="term" value="P:protein monoubiquitination"/>
    <property type="evidence" value="ECO:0007669"/>
    <property type="project" value="TreeGrafter"/>
</dbReference>
<sequence length="322" mass="37683">MSDNDVERAHILQATLRQISVFAAEGAERECCVICLGDLTEPCEARPCGHTNFDFVCLATWLEARTTCPLCKCDVIELGYDLAEDGQYRKVYAIPQRAPPKDQQPVVRRAEVTVRHRVQEHLRRRRPRSPASREDDAIRRRRMVYRYGLYSLHVGSNRRQPPGMRYTELSLQRFATESELISRARMFIRRELRVFRFLYTNDDEDLRGVEDVVRVQRPCRAEFLLEYIVAILKAMDTQGSAGQAEELVSEFLGRDNARLFLHELRAWLRSPCKTLEEWDRLVQYNDPRVMYRPLQDRQRARNEAPRSDRPTPVQMANPMDTP</sequence>
<feature type="domain" description="RING-type" evidence="8">
    <location>
        <begin position="32"/>
        <end position="72"/>
    </location>
</feature>
<evidence type="ECO:0000256" key="3">
    <source>
        <dbReference type="ARBA" id="ARBA00022679"/>
    </source>
</evidence>
<evidence type="ECO:0000256" key="2">
    <source>
        <dbReference type="ARBA" id="ARBA00012483"/>
    </source>
</evidence>
<dbReference type="EMBL" id="GL988047">
    <property type="protein sequence ID" value="EGS17858.1"/>
    <property type="molecule type" value="Genomic_DNA"/>
</dbReference>
<evidence type="ECO:0000256" key="7">
    <source>
        <dbReference type="SAM" id="MobiDB-lite"/>
    </source>
</evidence>
<dbReference type="SUPFAM" id="SSF57850">
    <property type="entry name" value="RING/U-box"/>
    <property type="match status" value="1"/>
</dbReference>
<dbReference type="InterPro" id="IPR001841">
    <property type="entry name" value="Znf_RING"/>
</dbReference>
<reference evidence="9 10" key="1">
    <citation type="journal article" date="2011" name="Cell">
        <title>Insight into structure and assembly of the nuclear pore complex by utilizing the genome of a eukaryotic thermophile.</title>
        <authorList>
            <person name="Amlacher S."/>
            <person name="Sarges P."/>
            <person name="Flemming D."/>
            <person name="van Noort V."/>
            <person name="Kunze R."/>
            <person name="Devos D.P."/>
            <person name="Arumugam M."/>
            <person name="Bork P."/>
            <person name="Hurt E."/>
        </authorList>
    </citation>
    <scope>NUCLEOTIDE SEQUENCE [LARGE SCALE GENOMIC DNA]</scope>
    <source>
        <strain evidence="10">DSM 1495 / CBS 144.50 / IMI 039719</strain>
    </source>
</reference>
<dbReference type="RefSeq" id="XP_006697476.1">
    <property type="nucleotide sequence ID" value="XM_006697413.1"/>
</dbReference>
<evidence type="ECO:0000256" key="6">
    <source>
        <dbReference type="PROSITE-ProRule" id="PRU00175"/>
    </source>
</evidence>
<dbReference type="Pfam" id="PF13639">
    <property type="entry name" value="zf-RING_2"/>
    <property type="match status" value="1"/>
</dbReference>
<organism evidence="10">
    <name type="scientific">Chaetomium thermophilum (strain DSM 1495 / CBS 144.50 / IMI 039719)</name>
    <name type="common">Thermochaetoides thermophila</name>
    <dbReference type="NCBI Taxonomy" id="759272"/>
    <lineage>
        <taxon>Eukaryota</taxon>
        <taxon>Fungi</taxon>
        <taxon>Dikarya</taxon>
        <taxon>Ascomycota</taxon>
        <taxon>Pezizomycotina</taxon>
        <taxon>Sordariomycetes</taxon>
        <taxon>Sordariomycetidae</taxon>
        <taxon>Sordariales</taxon>
        <taxon>Chaetomiaceae</taxon>
        <taxon>Thermochaetoides</taxon>
    </lineage>
</organism>
<keyword evidence="6" id="KW-0863">Zinc-finger</keyword>
<dbReference type="OMA" id="RRHIYRH"/>
<keyword evidence="4" id="KW-0805">Transcription regulation</keyword>
<name>G0SFU3_CHATD</name>
<dbReference type="Gene3D" id="3.30.40.10">
    <property type="entry name" value="Zinc/RING finger domain, C3HC4 (zinc finger)"/>
    <property type="match status" value="1"/>
</dbReference>
<dbReference type="GO" id="GO:0008270">
    <property type="term" value="F:zinc ion binding"/>
    <property type="evidence" value="ECO:0007669"/>
    <property type="project" value="UniProtKB-KW"/>
</dbReference>
<evidence type="ECO:0000313" key="10">
    <source>
        <dbReference type="Proteomes" id="UP000008066"/>
    </source>
</evidence>
<feature type="region of interest" description="Disordered" evidence="7">
    <location>
        <begin position="293"/>
        <end position="322"/>
    </location>
</feature>
<dbReference type="eggNOG" id="KOG0800">
    <property type="taxonomic scope" value="Eukaryota"/>
</dbReference>
<dbReference type="SMART" id="SM00184">
    <property type="entry name" value="RING"/>
    <property type="match status" value="1"/>
</dbReference>
<dbReference type="AlphaFoldDB" id="G0SFU3"/>
<gene>
    <name evidence="9" type="ORF">CTHT_0072150</name>
</gene>
<dbReference type="GO" id="GO:0000209">
    <property type="term" value="P:protein polyubiquitination"/>
    <property type="evidence" value="ECO:0007669"/>
    <property type="project" value="TreeGrafter"/>
</dbReference>
<keyword evidence="3" id="KW-0808">Transferase</keyword>
<protein>
    <recommendedName>
        <fullName evidence="2">RING-type E3 ubiquitin transferase</fullName>
        <ecNumber evidence="2">2.3.2.27</ecNumber>
    </recommendedName>
</protein>
<keyword evidence="10" id="KW-1185">Reference proteome</keyword>
<evidence type="ECO:0000256" key="5">
    <source>
        <dbReference type="ARBA" id="ARBA00023163"/>
    </source>
</evidence>
<dbReference type="Proteomes" id="UP000008066">
    <property type="component" value="Unassembled WGS sequence"/>
</dbReference>
<keyword evidence="5" id="KW-0804">Transcription</keyword>
<evidence type="ECO:0000256" key="4">
    <source>
        <dbReference type="ARBA" id="ARBA00023015"/>
    </source>
</evidence>
<dbReference type="PANTHER" id="PTHR46077">
    <property type="entry name" value="E3 UBIQUITIN-PROTEIN LIGASE TOPORS"/>
    <property type="match status" value="1"/>
</dbReference>
<evidence type="ECO:0000259" key="8">
    <source>
        <dbReference type="PROSITE" id="PS50089"/>
    </source>
</evidence>
<dbReference type="OrthoDB" id="444265at2759"/>
<dbReference type="GeneID" id="18261253"/>
<proteinExistence type="predicted"/>
<dbReference type="HOGENOM" id="CLU_050242_0_1_1"/>
<evidence type="ECO:0000256" key="1">
    <source>
        <dbReference type="ARBA" id="ARBA00000900"/>
    </source>
</evidence>
<dbReference type="STRING" id="759272.G0SFU3"/>
<dbReference type="InterPro" id="IPR013083">
    <property type="entry name" value="Znf_RING/FYVE/PHD"/>
</dbReference>
<feature type="compositionally biased region" description="Basic and acidic residues" evidence="7">
    <location>
        <begin position="294"/>
        <end position="309"/>
    </location>
</feature>
<accession>G0SFU3</accession>
<comment type="catalytic activity">
    <reaction evidence="1">
        <text>S-ubiquitinyl-[E2 ubiquitin-conjugating enzyme]-L-cysteine + [acceptor protein]-L-lysine = [E2 ubiquitin-conjugating enzyme]-L-cysteine + N(6)-ubiquitinyl-[acceptor protein]-L-lysine.</text>
        <dbReference type="EC" id="2.3.2.27"/>
    </reaction>
</comment>
<keyword evidence="6" id="KW-0479">Metal-binding</keyword>